<protein>
    <submittedName>
        <fullName evidence="2">Predicted transcriptional regulator</fullName>
    </submittedName>
</protein>
<gene>
    <name evidence="2" type="ORF">EM6_0290</name>
</gene>
<dbReference type="CDD" id="cd00093">
    <property type="entry name" value="HTH_XRE"/>
    <property type="match status" value="1"/>
</dbReference>
<dbReference type="InterPro" id="IPR010982">
    <property type="entry name" value="Lambda_DNA-bd_dom_sf"/>
</dbReference>
<organism evidence="2 3">
    <name type="scientific">Asticcacaulis excentricus</name>
    <dbReference type="NCBI Taxonomy" id="78587"/>
    <lineage>
        <taxon>Bacteria</taxon>
        <taxon>Pseudomonadati</taxon>
        <taxon>Pseudomonadota</taxon>
        <taxon>Alphaproteobacteria</taxon>
        <taxon>Caulobacterales</taxon>
        <taxon>Caulobacteraceae</taxon>
        <taxon>Asticcacaulis</taxon>
    </lineage>
</organism>
<dbReference type="GO" id="GO:0003677">
    <property type="term" value="F:DNA binding"/>
    <property type="evidence" value="ECO:0007669"/>
    <property type="project" value="InterPro"/>
</dbReference>
<sequence length="174" mass="19451">MPRPHSPLRRLRLLKGLKQSHLAELMGVTQTTVSRWESGALALPDDQWQRAQRLLADSAQDAILKRLVETSQLSVHLIDDRTHDLLAVSPSREGLWRAEPGAFLGKSLIRYASEDILVAEASLEGLGWRDGRLSRIEVATGPNHHPIVPIVQSRLIWERLLLSDGRAARLVTTL</sequence>
<evidence type="ECO:0000259" key="1">
    <source>
        <dbReference type="PROSITE" id="PS50943"/>
    </source>
</evidence>
<name>A0A3G9FXE5_9CAUL</name>
<feature type="domain" description="HTH cro/C1-type" evidence="1">
    <location>
        <begin position="8"/>
        <end position="39"/>
    </location>
</feature>
<dbReference type="PROSITE" id="PS50943">
    <property type="entry name" value="HTH_CROC1"/>
    <property type="match status" value="1"/>
</dbReference>
<dbReference type="EMBL" id="AP018827">
    <property type="protein sequence ID" value="BBF79720.1"/>
    <property type="molecule type" value="Genomic_DNA"/>
</dbReference>
<dbReference type="Proteomes" id="UP000278756">
    <property type="component" value="Chromosome 1"/>
</dbReference>
<dbReference type="SMART" id="SM00530">
    <property type="entry name" value="HTH_XRE"/>
    <property type="match status" value="1"/>
</dbReference>
<accession>A0A3G9FXE5</accession>
<dbReference type="OrthoDB" id="123556at2"/>
<evidence type="ECO:0000313" key="2">
    <source>
        <dbReference type="EMBL" id="BBF79720.1"/>
    </source>
</evidence>
<evidence type="ECO:0000313" key="3">
    <source>
        <dbReference type="Proteomes" id="UP000278756"/>
    </source>
</evidence>
<dbReference type="Gene3D" id="1.10.260.40">
    <property type="entry name" value="lambda repressor-like DNA-binding domains"/>
    <property type="match status" value="1"/>
</dbReference>
<dbReference type="RefSeq" id="WP_126419726.1">
    <property type="nucleotide sequence ID" value="NZ_AP018827.1"/>
</dbReference>
<reference evidence="3" key="1">
    <citation type="journal article" date="2017" name="Biotechnol. Biofuels">
        <title>Evaluation of environmental bacterial communities as a factor affecting the growth of duckweed Lemna minor.</title>
        <authorList>
            <person name="Ishizawa H."/>
            <person name="Kuroda M."/>
            <person name="Morikawa M."/>
            <person name="Ike M."/>
        </authorList>
    </citation>
    <scope>NUCLEOTIDE SEQUENCE [LARGE SCALE GENOMIC DNA]</scope>
    <source>
        <strain evidence="3">M6</strain>
    </source>
</reference>
<reference evidence="3" key="2">
    <citation type="journal article" date="2017" name="Plant Physiol. Biochem.">
        <title>Differential oxidative and antioxidative response of duckweed Lemna minor toward plant growth promoting/inhibiting bacteria.</title>
        <authorList>
            <person name="Ishizawa H."/>
            <person name="Kuroda M."/>
            <person name="Morikawa M."/>
            <person name="Ike M."/>
        </authorList>
    </citation>
    <scope>NUCLEOTIDE SEQUENCE [LARGE SCALE GENOMIC DNA]</scope>
    <source>
        <strain evidence="3">M6</strain>
    </source>
</reference>
<dbReference type="SUPFAM" id="SSF47413">
    <property type="entry name" value="lambda repressor-like DNA-binding domains"/>
    <property type="match status" value="1"/>
</dbReference>
<dbReference type="AlphaFoldDB" id="A0A3G9FXE5"/>
<proteinExistence type="predicted"/>
<dbReference type="InterPro" id="IPR001387">
    <property type="entry name" value="Cro/C1-type_HTH"/>
</dbReference>
<dbReference type="Pfam" id="PF01381">
    <property type="entry name" value="HTH_3"/>
    <property type="match status" value="1"/>
</dbReference>